<dbReference type="Proteomes" id="UP001472677">
    <property type="component" value="Unassembled WGS sequence"/>
</dbReference>
<evidence type="ECO:0000313" key="4">
    <source>
        <dbReference type="EMBL" id="KAK8529641.1"/>
    </source>
</evidence>
<keyword evidence="1" id="KW-0433">Leucine-rich repeat</keyword>
<feature type="compositionally biased region" description="Basic and acidic residues" evidence="3">
    <location>
        <begin position="633"/>
        <end position="643"/>
    </location>
</feature>
<organism evidence="4 5">
    <name type="scientific">Hibiscus sabdariffa</name>
    <name type="common">roselle</name>
    <dbReference type="NCBI Taxonomy" id="183260"/>
    <lineage>
        <taxon>Eukaryota</taxon>
        <taxon>Viridiplantae</taxon>
        <taxon>Streptophyta</taxon>
        <taxon>Embryophyta</taxon>
        <taxon>Tracheophyta</taxon>
        <taxon>Spermatophyta</taxon>
        <taxon>Magnoliopsida</taxon>
        <taxon>eudicotyledons</taxon>
        <taxon>Gunneridae</taxon>
        <taxon>Pentapetalae</taxon>
        <taxon>rosids</taxon>
        <taxon>malvids</taxon>
        <taxon>Malvales</taxon>
        <taxon>Malvaceae</taxon>
        <taxon>Malvoideae</taxon>
        <taxon>Hibiscus</taxon>
    </lineage>
</organism>
<name>A0ABR2D4C8_9ROSI</name>
<feature type="region of interest" description="Disordered" evidence="3">
    <location>
        <begin position="630"/>
        <end position="690"/>
    </location>
</feature>
<reference evidence="4 5" key="1">
    <citation type="journal article" date="2024" name="G3 (Bethesda)">
        <title>Genome assembly of Hibiscus sabdariffa L. provides insights into metabolisms of medicinal natural products.</title>
        <authorList>
            <person name="Kim T."/>
        </authorList>
    </citation>
    <scope>NUCLEOTIDE SEQUENCE [LARGE SCALE GENOMIC DNA]</scope>
    <source>
        <strain evidence="4">TK-2024</strain>
        <tissue evidence="4">Old leaves</tissue>
    </source>
</reference>
<dbReference type="InterPro" id="IPR025875">
    <property type="entry name" value="Leu-rich_rpt_4"/>
</dbReference>
<protein>
    <submittedName>
        <fullName evidence="4">Uncharacterized protein</fullName>
    </submittedName>
</protein>
<feature type="compositionally biased region" description="Low complexity" evidence="3">
    <location>
        <begin position="655"/>
        <end position="667"/>
    </location>
</feature>
<dbReference type="Pfam" id="PF13855">
    <property type="entry name" value="LRR_8"/>
    <property type="match status" value="1"/>
</dbReference>
<dbReference type="SMART" id="SM00365">
    <property type="entry name" value="LRR_SD22"/>
    <property type="match status" value="4"/>
</dbReference>
<comment type="caution">
    <text evidence="4">The sequence shown here is derived from an EMBL/GenBank/DDBJ whole genome shotgun (WGS) entry which is preliminary data.</text>
</comment>
<dbReference type="Pfam" id="PF12799">
    <property type="entry name" value="LRR_4"/>
    <property type="match status" value="1"/>
</dbReference>
<accession>A0ABR2D4C8</accession>
<dbReference type="InterPro" id="IPR032675">
    <property type="entry name" value="LRR_dom_sf"/>
</dbReference>
<evidence type="ECO:0000313" key="5">
    <source>
        <dbReference type="Proteomes" id="UP001472677"/>
    </source>
</evidence>
<dbReference type="EMBL" id="JBBPBM010000036">
    <property type="protein sequence ID" value="KAK8529641.1"/>
    <property type="molecule type" value="Genomic_DNA"/>
</dbReference>
<evidence type="ECO:0000256" key="2">
    <source>
        <dbReference type="ARBA" id="ARBA00022737"/>
    </source>
</evidence>
<proteinExistence type="predicted"/>
<evidence type="ECO:0000256" key="1">
    <source>
        <dbReference type="ARBA" id="ARBA00022614"/>
    </source>
</evidence>
<feature type="region of interest" description="Disordered" evidence="3">
    <location>
        <begin position="151"/>
        <end position="185"/>
    </location>
</feature>
<feature type="compositionally biased region" description="Basic and acidic residues" evidence="3">
    <location>
        <begin position="173"/>
        <end position="185"/>
    </location>
</feature>
<dbReference type="PANTHER" id="PTHR15454:SF7">
    <property type="entry name" value="OS07G0106100 PROTEIN"/>
    <property type="match status" value="1"/>
</dbReference>
<keyword evidence="2" id="KW-0677">Repeat</keyword>
<dbReference type="SMART" id="SM00369">
    <property type="entry name" value="LRR_TYP"/>
    <property type="match status" value="3"/>
</dbReference>
<dbReference type="InterPro" id="IPR003591">
    <property type="entry name" value="Leu-rich_rpt_typical-subtyp"/>
</dbReference>
<keyword evidence="5" id="KW-1185">Reference proteome</keyword>
<dbReference type="PROSITE" id="PS51450">
    <property type="entry name" value="LRR"/>
    <property type="match status" value="4"/>
</dbReference>
<gene>
    <name evidence="4" type="ORF">V6N12_060418</name>
</gene>
<sequence length="722" mass="80267">MRFGWFSFLGVFTTGDQDQAISGDCDGFQRVSRLIMANVVLIRITTMVRFSCFNGHIGSQKPKKTVQPSVEVMHTILEDFSQFQAPKESFLPEAETTAEIHDRAKPVTNSSLYHSWKSFDLRDKTNLDSTSRALQSPHYLKKSMSLGSGLCQEGRVPRHIDTDDETDQGFSSDSHDHGLVEDGKKHTVQSQNAPCSVSVQVSSNHVNIEPVFSIGDPQLSEKDGRDFSNLPLHYECANGSGDQTPDNAHGIVKSRSMPNIAASALISGVSTPKYLTHRTRSSEDVHVLSMRQKGILIHDVDTEVMREQEKDDGMHKNHKSNFESSYEGFESYSCSASAKDWIVPVSDEVKILQEEPQVPYQNESTGKDFKFKRIEDWVNDLQHMSPYEEPKDTFELSHSSDQVKVEPVVSNGLTAAKVDVKVTPGMEVAKRYISSLSASTTTAQLENHGLAVIPFLSAFVSLKVLNLSGNAISRITAGSLPRGLHMLNLSRNNISTIEGLRELTRLRVLNLSYNRIFRIGHGLASCSSLKELYLAGNKISEVEGLHRLLKLTVLDLRFNKISTAKCLGQLAANYSSLQAISLEGNPAQKNVGDEYLKKHLQGLLPNLVYFNRQAIKVKDAAERSVRLGISSHQFDRDHRSEHRGTRKNNHGTTRASSSSHKSRAMASPMQSRSRHGHHPLPSGKKATTNHRNHYVDLGSKLLNFKLEASMRRSQSEGSLGQL</sequence>
<dbReference type="PANTHER" id="PTHR15454">
    <property type="entry name" value="NISCHARIN RELATED"/>
    <property type="match status" value="1"/>
</dbReference>
<evidence type="ECO:0000256" key="3">
    <source>
        <dbReference type="SAM" id="MobiDB-lite"/>
    </source>
</evidence>
<dbReference type="SUPFAM" id="SSF52075">
    <property type="entry name" value="Outer arm dynein light chain 1"/>
    <property type="match status" value="1"/>
</dbReference>
<dbReference type="Gene3D" id="3.80.10.10">
    <property type="entry name" value="Ribonuclease Inhibitor"/>
    <property type="match status" value="1"/>
</dbReference>
<dbReference type="InterPro" id="IPR001611">
    <property type="entry name" value="Leu-rich_rpt"/>
</dbReference>